<dbReference type="AlphaFoldDB" id="A0AAN8SVF5"/>
<evidence type="ECO:0000313" key="2">
    <source>
        <dbReference type="Proteomes" id="UP001371456"/>
    </source>
</evidence>
<protein>
    <submittedName>
        <fullName evidence="1">Uncharacterized protein</fullName>
    </submittedName>
</protein>
<keyword evidence="2" id="KW-1185">Reference proteome</keyword>
<dbReference type="EMBL" id="JBANQN010000011">
    <property type="protein sequence ID" value="KAK6776114.1"/>
    <property type="molecule type" value="Genomic_DNA"/>
</dbReference>
<gene>
    <name evidence="1" type="ORF">RDI58_027115</name>
</gene>
<dbReference type="Proteomes" id="UP001371456">
    <property type="component" value="Unassembled WGS sequence"/>
</dbReference>
<comment type="caution">
    <text evidence="1">The sequence shown here is derived from an EMBL/GenBank/DDBJ whole genome shotgun (WGS) entry which is preliminary data.</text>
</comment>
<proteinExistence type="predicted"/>
<organism evidence="1 2">
    <name type="scientific">Solanum bulbocastanum</name>
    <name type="common">Wild potato</name>
    <dbReference type="NCBI Taxonomy" id="147425"/>
    <lineage>
        <taxon>Eukaryota</taxon>
        <taxon>Viridiplantae</taxon>
        <taxon>Streptophyta</taxon>
        <taxon>Embryophyta</taxon>
        <taxon>Tracheophyta</taxon>
        <taxon>Spermatophyta</taxon>
        <taxon>Magnoliopsida</taxon>
        <taxon>eudicotyledons</taxon>
        <taxon>Gunneridae</taxon>
        <taxon>Pentapetalae</taxon>
        <taxon>asterids</taxon>
        <taxon>lamiids</taxon>
        <taxon>Solanales</taxon>
        <taxon>Solanaceae</taxon>
        <taxon>Solanoideae</taxon>
        <taxon>Solaneae</taxon>
        <taxon>Solanum</taxon>
    </lineage>
</organism>
<reference evidence="1 2" key="1">
    <citation type="submission" date="2024-02" db="EMBL/GenBank/DDBJ databases">
        <title>de novo genome assembly of Solanum bulbocastanum strain 11H21.</title>
        <authorList>
            <person name="Hosaka A.J."/>
        </authorList>
    </citation>
    <scope>NUCLEOTIDE SEQUENCE [LARGE SCALE GENOMIC DNA]</scope>
    <source>
        <tissue evidence="1">Young leaves</tissue>
    </source>
</reference>
<accession>A0AAN8SVF5</accession>
<evidence type="ECO:0000313" key="1">
    <source>
        <dbReference type="EMBL" id="KAK6776114.1"/>
    </source>
</evidence>
<name>A0AAN8SVF5_SOLBU</name>
<sequence length="65" mass="7507">MPRRPIDLEELTYRCHQVVTVIDIVSILKLARLNRLRRRSPERINHDTHLFVVSFGTPSPTGTSP</sequence>